<dbReference type="EMBL" id="UYRU01085691">
    <property type="protein sequence ID" value="VDN34659.1"/>
    <property type="molecule type" value="Genomic_DNA"/>
</dbReference>
<keyword evidence="3" id="KW-1185">Reference proteome</keyword>
<dbReference type="Proteomes" id="UP000281553">
    <property type="component" value="Unassembled WGS sequence"/>
</dbReference>
<evidence type="ECO:0000313" key="3">
    <source>
        <dbReference type="Proteomes" id="UP000281553"/>
    </source>
</evidence>
<evidence type="ECO:0008006" key="4">
    <source>
        <dbReference type="Google" id="ProtNLM"/>
    </source>
</evidence>
<organism evidence="2 3">
    <name type="scientific">Dibothriocephalus latus</name>
    <name type="common">Fish tapeworm</name>
    <name type="synonym">Diphyllobothrium latum</name>
    <dbReference type="NCBI Taxonomy" id="60516"/>
    <lineage>
        <taxon>Eukaryota</taxon>
        <taxon>Metazoa</taxon>
        <taxon>Spiralia</taxon>
        <taxon>Lophotrochozoa</taxon>
        <taxon>Platyhelminthes</taxon>
        <taxon>Cestoda</taxon>
        <taxon>Eucestoda</taxon>
        <taxon>Diphyllobothriidea</taxon>
        <taxon>Diphyllobothriidae</taxon>
        <taxon>Dibothriocephalus</taxon>
    </lineage>
</organism>
<proteinExistence type="predicted"/>
<accession>A0A3P7QZ59</accession>
<keyword evidence="1" id="KW-0472">Membrane</keyword>
<evidence type="ECO:0000256" key="1">
    <source>
        <dbReference type="SAM" id="Phobius"/>
    </source>
</evidence>
<sequence length="251" mass="28059">MKHFWHFLGGRDSIVFSDREPLSYTLKSHSAKLNPWKPRQLDFISQFISAIRYIDGHPMKLYPHLHYSLSPGCHRDGQAVFPPAEGLSTHHGRSAELNASSLRGFVGSPLLKSDLEYSASETVFGATVRSPSELILPYPQGAVEGPENVVYRLRQFLRTLSPVPPRTSVSGSYLEIDLAICSHVILPCDRVNRHLEPLYGDAGDATQRGNSHPRHVLRVLYTINPSPFGFQTYALLIVFLLGGFQQGVIQR</sequence>
<keyword evidence="1" id="KW-1133">Transmembrane helix</keyword>
<dbReference type="OrthoDB" id="10056584at2759"/>
<evidence type="ECO:0000313" key="2">
    <source>
        <dbReference type="EMBL" id="VDN34659.1"/>
    </source>
</evidence>
<dbReference type="AlphaFoldDB" id="A0A3P7QZ59"/>
<name>A0A3P7QZ59_DIBLA</name>
<protein>
    <recommendedName>
        <fullName evidence="4">Reverse transcriptase RNase H-like domain-containing protein</fullName>
    </recommendedName>
</protein>
<reference evidence="2 3" key="1">
    <citation type="submission" date="2018-11" db="EMBL/GenBank/DDBJ databases">
        <authorList>
            <consortium name="Pathogen Informatics"/>
        </authorList>
    </citation>
    <scope>NUCLEOTIDE SEQUENCE [LARGE SCALE GENOMIC DNA]</scope>
</reference>
<feature type="transmembrane region" description="Helical" evidence="1">
    <location>
        <begin position="228"/>
        <end position="249"/>
    </location>
</feature>
<gene>
    <name evidence="2" type="ORF">DILT_LOCUS16566</name>
</gene>
<keyword evidence="1" id="KW-0812">Transmembrane</keyword>